<gene>
    <name evidence="1" type="ORF">HPB50_023426</name>
</gene>
<protein>
    <submittedName>
        <fullName evidence="1">Uncharacterized protein</fullName>
    </submittedName>
</protein>
<comment type="caution">
    <text evidence="1">The sequence shown here is derived from an EMBL/GenBank/DDBJ whole genome shotgun (WGS) entry which is preliminary data.</text>
</comment>
<evidence type="ECO:0000313" key="1">
    <source>
        <dbReference type="EMBL" id="KAH6948318.1"/>
    </source>
</evidence>
<organism evidence="1 2">
    <name type="scientific">Hyalomma asiaticum</name>
    <name type="common">Tick</name>
    <dbReference type="NCBI Taxonomy" id="266040"/>
    <lineage>
        <taxon>Eukaryota</taxon>
        <taxon>Metazoa</taxon>
        <taxon>Ecdysozoa</taxon>
        <taxon>Arthropoda</taxon>
        <taxon>Chelicerata</taxon>
        <taxon>Arachnida</taxon>
        <taxon>Acari</taxon>
        <taxon>Parasitiformes</taxon>
        <taxon>Ixodida</taxon>
        <taxon>Ixodoidea</taxon>
        <taxon>Ixodidae</taxon>
        <taxon>Hyalomminae</taxon>
        <taxon>Hyalomma</taxon>
    </lineage>
</organism>
<sequence>MKYPRNPRKFCPPCKNCAGIVPLQPQLMRNNPNRILLFYNFGQSDVKHKCRDLKELGMLNRKLDLSVGSCCLQTVLLLVLVAPRMNCEQFSLGVSIGLKAKYQGCMVGALIGDCLGSPFEHLPYRHVLSTSQLHYFLWRIRRKSVKEDDNAGRRFTADSDHDFGGYYKYTDDTAMTHALAEALLDCGGFEPAVVARRQGSLSYIVFTEGFFGNKDVKGEYGPKVRNVFAALVKARYEDIWAPAKEQFNGTGSYGNGAAMRVAPVALYYYEDETKAVQVAQEQSKLTHANPLGYNGAALICLAVQFALSLDPSKKLDVEGFLDTLKLRMEKIETEGGR</sequence>
<accession>A0ACB7TQ72</accession>
<dbReference type="EMBL" id="CM023481">
    <property type="protein sequence ID" value="KAH6948318.1"/>
    <property type="molecule type" value="Genomic_DNA"/>
</dbReference>
<dbReference type="Proteomes" id="UP000821845">
    <property type="component" value="Chromosome 1"/>
</dbReference>
<name>A0ACB7TQ72_HYAAI</name>
<evidence type="ECO:0000313" key="2">
    <source>
        <dbReference type="Proteomes" id="UP000821845"/>
    </source>
</evidence>
<proteinExistence type="predicted"/>
<keyword evidence="2" id="KW-1185">Reference proteome</keyword>
<reference evidence="1" key="1">
    <citation type="submission" date="2020-05" db="EMBL/GenBank/DDBJ databases">
        <title>Large-scale comparative analyses of tick genomes elucidate their genetic diversity and vector capacities.</title>
        <authorList>
            <person name="Jia N."/>
            <person name="Wang J."/>
            <person name="Shi W."/>
            <person name="Du L."/>
            <person name="Sun Y."/>
            <person name="Zhan W."/>
            <person name="Jiang J."/>
            <person name="Wang Q."/>
            <person name="Zhang B."/>
            <person name="Ji P."/>
            <person name="Sakyi L.B."/>
            <person name="Cui X."/>
            <person name="Yuan T."/>
            <person name="Jiang B."/>
            <person name="Yang W."/>
            <person name="Lam T.T.-Y."/>
            <person name="Chang Q."/>
            <person name="Ding S."/>
            <person name="Wang X."/>
            <person name="Zhu J."/>
            <person name="Ruan X."/>
            <person name="Zhao L."/>
            <person name="Wei J."/>
            <person name="Que T."/>
            <person name="Du C."/>
            <person name="Cheng J."/>
            <person name="Dai P."/>
            <person name="Han X."/>
            <person name="Huang E."/>
            <person name="Gao Y."/>
            <person name="Liu J."/>
            <person name="Shao H."/>
            <person name="Ye R."/>
            <person name="Li L."/>
            <person name="Wei W."/>
            <person name="Wang X."/>
            <person name="Wang C."/>
            <person name="Yang T."/>
            <person name="Huo Q."/>
            <person name="Li W."/>
            <person name="Guo W."/>
            <person name="Chen H."/>
            <person name="Zhou L."/>
            <person name="Ni X."/>
            <person name="Tian J."/>
            <person name="Zhou Y."/>
            <person name="Sheng Y."/>
            <person name="Liu T."/>
            <person name="Pan Y."/>
            <person name="Xia L."/>
            <person name="Li J."/>
            <person name="Zhao F."/>
            <person name="Cao W."/>
        </authorList>
    </citation>
    <scope>NUCLEOTIDE SEQUENCE</scope>
    <source>
        <strain evidence="1">Hyas-2018</strain>
    </source>
</reference>